<dbReference type="STRING" id="81824.A9V7G7"/>
<dbReference type="SMART" id="SM00028">
    <property type="entry name" value="TPR"/>
    <property type="match status" value="10"/>
</dbReference>
<dbReference type="SUPFAM" id="SSF50729">
    <property type="entry name" value="PH domain-like"/>
    <property type="match status" value="1"/>
</dbReference>
<feature type="compositionally biased region" description="Pro residues" evidence="4">
    <location>
        <begin position="947"/>
        <end position="958"/>
    </location>
</feature>
<dbReference type="KEGG" id="mbr:MONBRDRAFT_28191"/>
<dbReference type="InterPro" id="IPR011990">
    <property type="entry name" value="TPR-like_helical_dom_sf"/>
</dbReference>
<keyword evidence="7" id="KW-1185">Reference proteome</keyword>
<feature type="compositionally biased region" description="Low complexity" evidence="4">
    <location>
        <begin position="130"/>
        <end position="142"/>
    </location>
</feature>
<dbReference type="PANTHER" id="PTHR45641:SF1">
    <property type="entry name" value="AAA+ ATPASE DOMAIN-CONTAINING PROTEIN"/>
    <property type="match status" value="1"/>
</dbReference>
<evidence type="ECO:0000256" key="1">
    <source>
        <dbReference type="ARBA" id="ARBA00022737"/>
    </source>
</evidence>
<dbReference type="Pfam" id="PF00169">
    <property type="entry name" value="PH"/>
    <property type="match status" value="1"/>
</dbReference>
<protein>
    <recommendedName>
        <fullName evidence="5">PH domain-containing protein</fullName>
    </recommendedName>
</protein>
<dbReference type="PROSITE" id="PS50003">
    <property type="entry name" value="PH_DOMAIN"/>
    <property type="match status" value="1"/>
</dbReference>
<evidence type="ECO:0000313" key="6">
    <source>
        <dbReference type="EMBL" id="EDQ86510.1"/>
    </source>
</evidence>
<dbReference type="InParanoid" id="A9V7G7"/>
<dbReference type="SMART" id="SM00233">
    <property type="entry name" value="PH"/>
    <property type="match status" value="1"/>
</dbReference>
<feature type="repeat" description="TPR" evidence="3">
    <location>
        <begin position="788"/>
        <end position="821"/>
    </location>
</feature>
<sequence length="958" mass="104893">MAETAPVHEGYLTKLGFNSGKWQQRYFVLKGQALAYLAKPGGTEKGCIPLSASAVLNTFNYGGNIQASGVASGTRVKPFPPGHGLEIVAPFKGHPRAYYLFATTKAERDAWMAALVAAVEASASADPHPEAVAPAAASASPVNDLAPSEEDVQEAPVSSAAENVADAAMENIPDEEASAQDHKQLSEEQAETSEPSPHDTDPASGVVADPAVDADNDAVASQNQTEPDEAPAETGRAMLGVNADFIHQLSALLQKEFGDEYTKMTTTEICVRYVMPLTKERQCAWVDLLVEDPSHAQHFAPATVFVSHAWKYTFQTTLDTILHHEQFEAPGAYYWLDLIPNNQHKAVDLPYEWWSNTFQKNIKAMGRVLLVMSPWRDPIPMTRAWCLFEMMNALNAKVILDIRLHQSQIKDFLDALGEDADVVMDMLVRVHAQKAEAFKLSDRDMIFKTIENTLGFTELNARIKDQLRGWCLEQARVAAKDMDNTTDIEPMSRAAFFLSVGFALAAFGEYDDAIAYYGKALPTYVEELGADADKVADIYNHTGLAHKALTHYDEAMRLYNDALRIKVALHGEDHPQTAALYSNLASVYEALDDYAQAAHAAQRVLDIMLSDANEDRGAVAVAHNNLGMILKTQGRLDEAFQHMKQALDISLVEVGELHPSTATSYNNLGLITSQQGKYAQAVEFYKHALDVRVATLGEQHAETAGILNNLANTYKIMGNFGEAIKYFDRARNSLKAILEPNHPFPAITASNTAGLLQMLGRYDEALDLYNFALDTWLATLGEEHAYTATTYNNMGSVYDATGRYEDALDLYHKALKIRLAVFGEHHHQTGVVYNNMACACSALGRFDEALELYDKDLAIQLATLGPEHPDTATCYNNMGGAHKGLENWDKAAELFAKSLAILEPTLGPQHPNTLGTYDSMSQVCEKLGDPEQAALYRARAQGQSSPPTNPPSAPAASD</sequence>
<dbReference type="SUPFAM" id="SSF48452">
    <property type="entry name" value="TPR-like"/>
    <property type="match status" value="3"/>
</dbReference>
<feature type="region of interest" description="Disordered" evidence="4">
    <location>
        <begin position="175"/>
        <end position="209"/>
    </location>
</feature>
<feature type="repeat" description="TPR" evidence="3">
    <location>
        <begin position="536"/>
        <end position="569"/>
    </location>
</feature>
<dbReference type="Proteomes" id="UP000001357">
    <property type="component" value="Unassembled WGS sequence"/>
</dbReference>
<evidence type="ECO:0000256" key="4">
    <source>
        <dbReference type="SAM" id="MobiDB-lite"/>
    </source>
</evidence>
<dbReference type="PROSITE" id="PS50293">
    <property type="entry name" value="TPR_REGION"/>
    <property type="match status" value="2"/>
</dbReference>
<feature type="domain" description="PH" evidence="5">
    <location>
        <begin position="5"/>
        <end position="120"/>
    </location>
</feature>
<keyword evidence="1" id="KW-0677">Repeat</keyword>
<dbReference type="PROSITE" id="PS50005">
    <property type="entry name" value="TPR"/>
    <property type="match status" value="4"/>
</dbReference>
<gene>
    <name evidence="6" type="ORF">MONBRDRAFT_28191</name>
</gene>
<dbReference type="PANTHER" id="PTHR45641">
    <property type="entry name" value="TETRATRICOPEPTIDE REPEAT PROTEIN (AFU_ORTHOLOGUE AFUA_6G03870)"/>
    <property type="match status" value="1"/>
</dbReference>
<keyword evidence="2 3" id="KW-0802">TPR repeat</keyword>
<feature type="region of interest" description="Disordered" evidence="4">
    <location>
        <begin position="932"/>
        <end position="958"/>
    </location>
</feature>
<dbReference type="Gene3D" id="2.30.29.30">
    <property type="entry name" value="Pleckstrin-homology domain (PH domain)/Phosphotyrosine-binding domain (PTB)"/>
    <property type="match status" value="1"/>
</dbReference>
<name>A9V7G7_MONBE</name>
<feature type="repeat" description="TPR" evidence="3">
    <location>
        <begin position="620"/>
        <end position="653"/>
    </location>
</feature>
<accession>A9V7G7</accession>
<feature type="region of interest" description="Disordered" evidence="4">
    <location>
        <begin position="130"/>
        <end position="161"/>
    </location>
</feature>
<dbReference type="EMBL" id="CH991565">
    <property type="protein sequence ID" value="EDQ86510.1"/>
    <property type="molecule type" value="Genomic_DNA"/>
</dbReference>
<evidence type="ECO:0000259" key="5">
    <source>
        <dbReference type="PROSITE" id="PS50003"/>
    </source>
</evidence>
<reference evidence="6 7" key="1">
    <citation type="journal article" date="2008" name="Nature">
        <title>The genome of the choanoflagellate Monosiga brevicollis and the origin of metazoans.</title>
        <authorList>
            <consortium name="JGI Sequencing"/>
            <person name="King N."/>
            <person name="Westbrook M.J."/>
            <person name="Young S.L."/>
            <person name="Kuo A."/>
            <person name="Abedin M."/>
            <person name="Chapman J."/>
            <person name="Fairclough S."/>
            <person name="Hellsten U."/>
            <person name="Isogai Y."/>
            <person name="Letunic I."/>
            <person name="Marr M."/>
            <person name="Pincus D."/>
            <person name="Putnam N."/>
            <person name="Rokas A."/>
            <person name="Wright K.J."/>
            <person name="Zuzow R."/>
            <person name="Dirks W."/>
            <person name="Good M."/>
            <person name="Goodstein D."/>
            <person name="Lemons D."/>
            <person name="Li W."/>
            <person name="Lyons J.B."/>
            <person name="Morris A."/>
            <person name="Nichols S."/>
            <person name="Richter D.J."/>
            <person name="Salamov A."/>
            <person name="Bork P."/>
            <person name="Lim W.A."/>
            <person name="Manning G."/>
            <person name="Miller W.T."/>
            <person name="McGinnis W."/>
            <person name="Shapiro H."/>
            <person name="Tjian R."/>
            <person name="Grigoriev I.V."/>
            <person name="Rokhsar D."/>
        </authorList>
    </citation>
    <scope>NUCLEOTIDE SEQUENCE [LARGE SCALE GENOMIC DNA]</scope>
    <source>
        <strain evidence="7">MX1 / ATCC 50154</strain>
    </source>
</reference>
<proteinExistence type="predicted"/>
<dbReference type="RefSeq" id="XP_001748623.1">
    <property type="nucleotide sequence ID" value="XM_001748571.1"/>
</dbReference>
<organism evidence="6 7">
    <name type="scientific">Monosiga brevicollis</name>
    <name type="common">Choanoflagellate</name>
    <dbReference type="NCBI Taxonomy" id="81824"/>
    <lineage>
        <taxon>Eukaryota</taxon>
        <taxon>Choanoflagellata</taxon>
        <taxon>Craspedida</taxon>
        <taxon>Salpingoecidae</taxon>
        <taxon>Monosiga</taxon>
    </lineage>
</organism>
<dbReference type="OMA" id="LAINVEM"/>
<evidence type="ECO:0000256" key="3">
    <source>
        <dbReference type="PROSITE-ProRule" id="PRU00339"/>
    </source>
</evidence>
<dbReference type="GeneID" id="5893955"/>
<dbReference type="eggNOG" id="KOG1840">
    <property type="taxonomic scope" value="Eukaryota"/>
</dbReference>
<feature type="repeat" description="TPR" evidence="3">
    <location>
        <begin position="662"/>
        <end position="695"/>
    </location>
</feature>
<dbReference type="CDD" id="cd00821">
    <property type="entry name" value="PH"/>
    <property type="match status" value="1"/>
</dbReference>
<evidence type="ECO:0000256" key="2">
    <source>
        <dbReference type="ARBA" id="ARBA00022803"/>
    </source>
</evidence>
<dbReference type="InterPro" id="IPR001849">
    <property type="entry name" value="PH_domain"/>
</dbReference>
<dbReference type="Pfam" id="PF13424">
    <property type="entry name" value="TPR_12"/>
    <property type="match status" value="6"/>
</dbReference>
<dbReference type="Gene3D" id="1.25.40.10">
    <property type="entry name" value="Tetratricopeptide repeat domain"/>
    <property type="match status" value="3"/>
</dbReference>
<dbReference type="InterPro" id="IPR011993">
    <property type="entry name" value="PH-like_dom_sf"/>
</dbReference>
<evidence type="ECO:0000313" key="7">
    <source>
        <dbReference type="Proteomes" id="UP000001357"/>
    </source>
</evidence>
<dbReference type="AlphaFoldDB" id="A9V7G7"/>
<dbReference type="InterPro" id="IPR019734">
    <property type="entry name" value="TPR_rpt"/>
</dbReference>